<evidence type="ECO:0000313" key="1">
    <source>
        <dbReference type="EnsemblPlants" id="ORUFI04G04980.1"/>
    </source>
</evidence>
<evidence type="ECO:0000313" key="2">
    <source>
        <dbReference type="Proteomes" id="UP000008022"/>
    </source>
</evidence>
<dbReference type="AlphaFoldDB" id="A0A0E0P5Y7"/>
<accession>A0A0E0P5Y7</accession>
<proteinExistence type="predicted"/>
<reference evidence="1" key="2">
    <citation type="submission" date="2015-06" db="UniProtKB">
        <authorList>
            <consortium name="EnsemblPlants"/>
        </authorList>
    </citation>
    <scope>IDENTIFICATION</scope>
</reference>
<protein>
    <submittedName>
        <fullName evidence="1">Uncharacterized protein</fullName>
    </submittedName>
</protein>
<reference evidence="2" key="1">
    <citation type="submission" date="2013-06" db="EMBL/GenBank/DDBJ databases">
        <authorList>
            <person name="Zhao Q."/>
        </authorList>
    </citation>
    <scope>NUCLEOTIDE SEQUENCE</scope>
    <source>
        <strain evidence="2">cv. W1943</strain>
    </source>
</reference>
<dbReference type="Gramene" id="ORUFI04G04980.1">
    <property type="protein sequence ID" value="ORUFI04G04980.1"/>
    <property type="gene ID" value="ORUFI04G04980"/>
</dbReference>
<dbReference type="EnsemblPlants" id="ORUFI04G04980.1">
    <property type="protein sequence ID" value="ORUFI04G04980.1"/>
    <property type="gene ID" value="ORUFI04G04980"/>
</dbReference>
<sequence>MVPRTSWYLLKDGKIALMTNIQKMEPTEWLITLGSKGHSQILTLLRNVKPASPSQYYSVSLLSLTTSQPTASPPAGWSASPPLASLALPLLLMAYGGDGGDYSHHVATTGGGGFSRVRRPRAMAAATSPVVRRRRAVVASLACDDHGRRWTLPCAATMGGGSGFSHRQIRWPTAAAPDLTMWWRRIDFGAKEGWVHWNRCIEPIFFVSSWLTPLTCYGHHKLALPCPTARPCPSQQAEG</sequence>
<keyword evidence="2" id="KW-1185">Reference proteome</keyword>
<name>A0A0E0P5Y7_ORYRU</name>
<dbReference type="HOGENOM" id="CLU_1162733_0_0_1"/>
<organism evidence="1 2">
    <name type="scientific">Oryza rufipogon</name>
    <name type="common">Brownbeard rice</name>
    <name type="synonym">Asian wild rice</name>
    <dbReference type="NCBI Taxonomy" id="4529"/>
    <lineage>
        <taxon>Eukaryota</taxon>
        <taxon>Viridiplantae</taxon>
        <taxon>Streptophyta</taxon>
        <taxon>Embryophyta</taxon>
        <taxon>Tracheophyta</taxon>
        <taxon>Spermatophyta</taxon>
        <taxon>Magnoliopsida</taxon>
        <taxon>Liliopsida</taxon>
        <taxon>Poales</taxon>
        <taxon>Poaceae</taxon>
        <taxon>BOP clade</taxon>
        <taxon>Oryzoideae</taxon>
        <taxon>Oryzeae</taxon>
        <taxon>Oryzinae</taxon>
        <taxon>Oryza</taxon>
    </lineage>
</organism>
<dbReference type="Proteomes" id="UP000008022">
    <property type="component" value="Unassembled WGS sequence"/>
</dbReference>